<dbReference type="EC" id="3.1.-.-" evidence="6"/>
<comment type="function">
    <text evidence="6">May nick specific sequences that contain T:G mispairs resulting from m5C-deamination.</text>
</comment>
<reference evidence="7 8" key="1">
    <citation type="submission" date="2023-04" db="EMBL/GenBank/DDBJ databases">
        <title>Nanopore sequencing of Janthinobacterium from water.</title>
        <authorList>
            <person name="Ciuchcinski K."/>
            <person name="Rokowska A."/>
            <person name="Dziewit L."/>
        </authorList>
    </citation>
    <scope>NUCLEOTIDE SEQUENCE [LARGE SCALE GENOMIC DNA]</scope>
    <source>
        <strain evidence="7 8">DEMB2</strain>
    </source>
</reference>
<dbReference type="Pfam" id="PF03852">
    <property type="entry name" value="Vsr"/>
    <property type="match status" value="1"/>
</dbReference>
<evidence type="ECO:0000256" key="5">
    <source>
        <dbReference type="ARBA" id="ARBA00023204"/>
    </source>
</evidence>
<dbReference type="NCBIfam" id="TIGR00632">
    <property type="entry name" value="vsr"/>
    <property type="match status" value="1"/>
</dbReference>
<dbReference type="EMBL" id="CP121464">
    <property type="protein sequence ID" value="WFR79604.1"/>
    <property type="molecule type" value="Genomic_DNA"/>
</dbReference>
<sequence length="153" mass="18014">MTDVHSLESRSKNMRAIRAKNTSPELTLRKILFARGLRFRLHVNALPGKPDIVLPKYRVAIFVHGCFWHGHNCYLFKLPRTRREFWEAKISKNKQRDIRDNEALVRAGWSVLSVWECALKGRLKWDTNELADRITTWIYANSGRESKTEIKHQ</sequence>
<keyword evidence="8" id="KW-1185">Reference proteome</keyword>
<organism evidence="7 8">
    <name type="scientific">Janthinobacterium rivuli</name>
    <dbReference type="NCBI Taxonomy" id="2751478"/>
    <lineage>
        <taxon>Bacteria</taxon>
        <taxon>Pseudomonadati</taxon>
        <taxon>Pseudomonadota</taxon>
        <taxon>Betaproteobacteria</taxon>
        <taxon>Burkholderiales</taxon>
        <taxon>Oxalobacteraceae</taxon>
        <taxon>Janthinobacterium</taxon>
    </lineage>
</organism>
<evidence type="ECO:0000256" key="4">
    <source>
        <dbReference type="ARBA" id="ARBA00022801"/>
    </source>
</evidence>
<keyword evidence="3 6" id="KW-0227">DNA damage</keyword>
<keyword evidence="2 6" id="KW-0255">Endonuclease</keyword>
<evidence type="ECO:0000256" key="2">
    <source>
        <dbReference type="ARBA" id="ARBA00022759"/>
    </source>
</evidence>
<keyword evidence="4 6" id="KW-0378">Hydrolase</keyword>
<evidence type="ECO:0000313" key="8">
    <source>
        <dbReference type="Proteomes" id="UP001219584"/>
    </source>
</evidence>
<evidence type="ECO:0000256" key="1">
    <source>
        <dbReference type="ARBA" id="ARBA00022722"/>
    </source>
</evidence>
<gene>
    <name evidence="7" type="primary">vsr</name>
    <name evidence="7" type="ORF">P9875_00025</name>
</gene>
<accession>A0ABY8I3W4</accession>
<dbReference type="InterPro" id="IPR011335">
    <property type="entry name" value="Restrct_endonuc-II-like"/>
</dbReference>
<name>A0ABY8I3W4_9BURK</name>
<dbReference type="InterPro" id="IPR004603">
    <property type="entry name" value="DNA_mismatch_endonuc_vsr"/>
</dbReference>
<proteinExistence type="inferred from homology"/>
<keyword evidence="5 6" id="KW-0234">DNA repair</keyword>
<evidence type="ECO:0000256" key="6">
    <source>
        <dbReference type="PIRNR" id="PIRNR018267"/>
    </source>
</evidence>
<dbReference type="CDD" id="cd00221">
    <property type="entry name" value="Vsr"/>
    <property type="match status" value="1"/>
</dbReference>
<dbReference type="PIRSF" id="PIRSF018267">
    <property type="entry name" value="VSR_endonuc"/>
    <property type="match status" value="1"/>
</dbReference>
<dbReference type="SUPFAM" id="SSF52980">
    <property type="entry name" value="Restriction endonuclease-like"/>
    <property type="match status" value="1"/>
</dbReference>
<dbReference type="Proteomes" id="UP001219584">
    <property type="component" value="Chromosome"/>
</dbReference>
<comment type="similarity">
    <text evidence="6">Belongs to the vsr family.</text>
</comment>
<evidence type="ECO:0000313" key="7">
    <source>
        <dbReference type="EMBL" id="WFR79604.1"/>
    </source>
</evidence>
<dbReference type="Gene3D" id="3.40.960.10">
    <property type="entry name" value="VSR Endonuclease"/>
    <property type="match status" value="1"/>
</dbReference>
<evidence type="ECO:0000256" key="3">
    <source>
        <dbReference type="ARBA" id="ARBA00022763"/>
    </source>
</evidence>
<dbReference type="GO" id="GO:0004519">
    <property type="term" value="F:endonuclease activity"/>
    <property type="evidence" value="ECO:0007669"/>
    <property type="project" value="UniProtKB-KW"/>
</dbReference>
<keyword evidence="1 6" id="KW-0540">Nuclease</keyword>
<protein>
    <recommendedName>
        <fullName evidence="6">Very short patch repair endonuclease</fullName>
        <ecNumber evidence="6">3.1.-.-</ecNumber>
    </recommendedName>
</protein>